<name>A0A7W9Q9N6_9ACTN</name>
<dbReference type="Proteomes" id="UP000588098">
    <property type="component" value="Unassembled WGS sequence"/>
</dbReference>
<gene>
    <name evidence="2" type="ORF">FHS42_003278</name>
</gene>
<comment type="caution">
    <text evidence="2">The sequence shown here is derived from an EMBL/GenBank/DDBJ whole genome shotgun (WGS) entry which is preliminary data.</text>
</comment>
<dbReference type="EMBL" id="JACHJL010000007">
    <property type="protein sequence ID" value="MBB5936203.1"/>
    <property type="molecule type" value="Genomic_DNA"/>
</dbReference>
<reference evidence="2 3" key="1">
    <citation type="submission" date="2020-08" db="EMBL/GenBank/DDBJ databases">
        <title>Genomic Encyclopedia of Type Strains, Phase III (KMG-III): the genomes of soil and plant-associated and newly described type strains.</title>
        <authorList>
            <person name="Whitman W."/>
        </authorList>
    </citation>
    <scope>NUCLEOTIDE SEQUENCE [LARGE SCALE GENOMIC DNA]</scope>
    <source>
        <strain evidence="2 3">CECT 8305</strain>
    </source>
</reference>
<sequence length="54" mass="5836">MRNAVRQRSDDAPERERETVRGELGKNHRIRLARLLAAGPSGPAEADADQGAAV</sequence>
<evidence type="ECO:0000313" key="3">
    <source>
        <dbReference type="Proteomes" id="UP000588098"/>
    </source>
</evidence>
<organism evidence="2 3">
    <name type="scientific">Streptomyces zagrosensis</name>
    <dbReference type="NCBI Taxonomy" id="1042984"/>
    <lineage>
        <taxon>Bacteria</taxon>
        <taxon>Bacillati</taxon>
        <taxon>Actinomycetota</taxon>
        <taxon>Actinomycetes</taxon>
        <taxon>Kitasatosporales</taxon>
        <taxon>Streptomycetaceae</taxon>
        <taxon>Streptomyces</taxon>
    </lineage>
</organism>
<dbReference type="AlphaFoldDB" id="A0A7W9Q9N6"/>
<evidence type="ECO:0000313" key="2">
    <source>
        <dbReference type="EMBL" id="MBB5936203.1"/>
    </source>
</evidence>
<feature type="compositionally biased region" description="Basic and acidic residues" evidence="1">
    <location>
        <begin position="7"/>
        <end position="25"/>
    </location>
</feature>
<evidence type="ECO:0000256" key="1">
    <source>
        <dbReference type="SAM" id="MobiDB-lite"/>
    </source>
</evidence>
<feature type="region of interest" description="Disordered" evidence="1">
    <location>
        <begin position="1"/>
        <end position="25"/>
    </location>
</feature>
<accession>A0A7W9Q9N6</accession>
<protein>
    <submittedName>
        <fullName evidence="2">Uncharacterized protein</fullName>
    </submittedName>
</protein>
<keyword evidence="3" id="KW-1185">Reference proteome</keyword>
<proteinExistence type="predicted"/>